<dbReference type="EMBL" id="JANLCJ010000010">
    <property type="protein sequence ID" value="MCS5736010.1"/>
    <property type="molecule type" value="Genomic_DNA"/>
</dbReference>
<protein>
    <recommendedName>
        <fullName evidence="3">Galactosyltransferase C-terminal domain-containing protein</fullName>
    </recommendedName>
</protein>
<gene>
    <name evidence="1" type="ORF">N1032_19905</name>
</gene>
<evidence type="ECO:0000313" key="1">
    <source>
        <dbReference type="EMBL" id="MCS5736010.1"/>
    </source>
</evidence>
<evidence type="ECO:0000313" key="2">
    <source>
        <dbReference type="Proteomes" id="UP001165586"/>
    </source>
</evidence>
<dbReference type="SUPFAM" id="SSF53448">
    <property type="entry name" value="Nucleotide-diphospho-sugar transferases"/>
    <property type="match status" value="1"/>
</dbReference>
<name>A0ABT2H7T4_9MICO</name>
<reference evidence="1" key="1">
    <citation type="submission" date="2022-08" db="EMBL/GenBank/DDBJ databases">
        <authorList>
            <person name="Deng Y."/>
            <person name="Han X.-F."/>
            <person name="Zhang Y.-Q."/>
        </authorList>
    </citation>
    <scope>NUCLEOTIDE SEQUENCE</scope>
    <source>
        <strain evidence="1">CPCC 203386</strain>
    </source>
</reference>
<dbReference type="Proteomes" id="UP001165586">
    <property type="component" value="Unassembled WGS sequence"/>
</dbReference>
<accession>A0ABT2H7T4</accession>
<dbReference type="InterPro" id="IPR029044">
    <property type="entry name" value="Nucleotide-diphossugar_trans"/>
</dbReference>
<sequence length="222" mass="24087">MVTIVIPWRPQPSRLAAFDAVVEWYRSALGDVPIVAVDTDDEVFNLARCRNAGVQGIASPHDVVVIGDADTVPERGPLLEAIAAARTSGRVHLPYTEYRWLGAEGTAAFMAGRPLGDCAHEIVHGACSGVYVTTPATWRSHGGQDERFRGWGFEDAAWHVAHETLLGEPPRRHEGHVFALHHVAQPREGAHYDANAALMERYRSAAATPAAMRDLVALDAAD</sequence>
<organism evidence="1 2">
    <name type="scientific">Herbiconiux daphne</name>
    <dbReference type="NCBI Taxonomy" id="2970914"/>
    <lineage>
        <taxon>Bacteria</taxon>
        <taxon>Bacillati</taxon>
        <taxon>Actinomycetota</taxon>
        <taxon>Actinomycetes</taxon>
        <taxon>Micrococcales</taxon>
        <taxon>Microbacteriaceae</taxon>
        <taxon>Herbiconiux</taxon>
    </lineage>
</organism>
<evidence type="ECO:0008006" key="3">
    <source>
        <dbReference type="Google" id="ProtNLM"/>
    </source>
</evidence>
<comment type="caution">
    <text evidence="1">The sequence shown here is derived from an EMBL/GenBank/DDBJ whole genome shotgun (WGS) entry which is preliminary data.</text>
</comment>
<dbReference type="RefSeq" id="WP_259541556.1">
    <property type="nucleotide sequence ID" value="NZ_JANLCJ010000010.1"/>
</dbReference>
<dbReference type="Gene3D" id="3.90.550.10">
    <property type="entry name" value="Spore Coat Polysaccharide Biosynthesis Protein SpsA, Chain A"/>
    <property type="match status" value="1"/>
</dbReference>
<keyword evidence="2" id="KW-1185">Reference proteome</keyword>
<proteinExistence type="predicted"/>